<feature type="signal peptide" evidence="8">
    <location>
        <begin position="1"/>
        <end position="26"/>
    </location>
</feature>
<comment type="similarity">
    <text evidence="2">Belongs to the glycosyl hydrolase 20 family.</text>
</comment>
<keyword evidence="8" id="KW-0732">Signal</keyword>
<dbReference type="SUPFAM" id="SSF55545">
    <property type="entry name" value="beta-N-acetylhexosaminidase-like domain"/>
    <property type="match status" value="1"/>
</dbReference>
<keyword evidence="13" id="KW-1185">Reference proteome</keyword>
<evidence type="ECO:0000259" key="11">
    <source>
        <dbReference type="Pfam" id="PF13290"/>
    </source>
</evidence>
<dbReference type="PROSITE" id="PS51257">
    <property type="entry name" value="PROKAR_LIPOPROTEIN"/>
    <property type="match status" value="1"/>
</dbReference>
<dbReference type="Pfam" id="PF00728">
    <property type="entry name" value="Glyco_hydro_20"/>
    <property type="match status" value="1"/>
</dbReference>
<dbReference type="InterPro" id="IPR029018">
    <property type="entry name" value="Hex-like_dom2"/>
</dbReference>
<comment type="caution">
    <text evidence="12">The sequence shown here is derived from an EMBL/GenBank/DDBJ whole genome shotgun (WGS) entry which is preliminary data.</text>
</comment>
<evidence type="ECO:0000256" key="5">
    <source>
        <dbReference type="ARBA" id="ARBA00023295"/>
    </source>
</evidence>
<dbReference type="Pfam" id="PF02838">
    <property type="entry name" value="Glyco_hydro_20b"/>
    <property type="match status" value="1"/>
</dbReference>
<name>A0ABT6XCY9_9GAMM</name>
<dbReference type="CDD" id="cd04084">
    <property type="entry name" value="CBM6_xylanase-like"/>
    <property type="match status" value="1"/>
</dbReference>
<keyword evidence="4" id="KW-0378">Hydrolase</keyword>
<dbReference type="RefSeq" id="WP_283211494.1">
    <property type="nucleotide sequence ID" value="NZ_JASGBI010000001.1"/>
</dbReference>
<dbReference type="EMBL" id="JASGBI010000001">
    <property type="protein sequence ID" value="MDI9238002.1"/>
    <property type="molecule type" value="Genomic_DNA"/>
</dbReference>
<feature type="domain" description="GH29D-like beta-sandwich" evidence="11">
    <location>
        <begin position="569"/>
        <end position="621"/>
    </location>
</feature>
<dbReference type="CDD" id="cd06563">
    <property type="entry name" value="GH20_chitobiase-like"/>
    <property type="match status" value="1"/>
</dbReference>
<dbReference type="Gene3D" id="2.60.120.260">
    <property type="entry name" value="Galactose-binding domain-like"/>
    <property type="match status" value="1"/>
</dbReference>
<feature type="domain" description="Glycoside hydrolase family 20 catalytic" evidence="9">
    <location>
        <begin position="182"/>
        <end position="524"/>
    </location>
</feature>
<dbReference type="Proteomes" id="UP001321580">
    <property type="component" value="Unassembled WGS sequence"/>
</dbReference>
<evidence type="ECO:0000259" key="9">
    <source>
        <dbReference type="Pfam" id="PF00728"/>
    </source>
</evidence>
<evidence type="ECO:0000256" key="3">
    <source>
        <dbReference type="ARBA" id="ARBA00012663"/>
    </source>
</evidence>
<proteinExistence type="inferred from homology"/>
<dbReference type="SUPFAM" id="SSF51445">
    <property type="entry name" value="(Trans)glycosidases"/>
    <property type="match status" value="1"/>
</dbReference>
<dbReference type="InterPro" id="IPR059177">
    <property type="entry name" value="GH29D-like_dom"/>
</dbReference>
<gene>
    <name evidence="12" type="ORF">QLQ15_03665</name>
</gene>
<keyword evidence="5" id="KW-0326">Glycosidase</keyword>
<reference evidence="12 13" key="1">
    <citation type="submission" date="2023-05" db="EMBL/GenBank/DDBJ databases">
        <title>Lysobacter sp. strain LF1 Genome sequencing and assembly.</title>
        <authorList>
            <person name="Jung Y."/>
        </authorList>
    </citation>
    <scope>NUCLEOTIDE SEQUENCE [LARGE SCALE GENOMIC DNA]</scope>
    <source>
        <strain evidence="12 13">LF1</strain>
    </source>
</reference>
<evidence type="ECO:0000256" key="2">
    <source>
        <dbReference type="ARBA" id="ARBA00006285"/>
    </source>
</evidence>
<dbReference type="InterPro" id="IPR025705">
    <property type="entry name" value="Beta_hexosaminidase_sua/sub"/>
</dbReference>
<evidence type="ECO:0000256" key="4">
    <source>
        <dbReference type="ARBA" id="ARBA00022801"/>
    </source>
</evidence>
<evidence type="ECO:0000256" key="1">
    <source>
        <dbReference type="ARBA" id="ARBA00001231"/>
    </source>
</evidence>
<protein>
    <recommendedName>
        <fullName evidence="3">beta-N-acetylhexosaminidase</fullName>
        <ecNumber evidence="3">3.2.1.52</ecNumber>
    </recommendedName>
    <alternativeName>
        <fullName evidence="6">Beta-N-acetylhexosaminidase</fullName>
    </alternativeName>
    <alternativeName>
        <fullName evidence="7">N-acetyl-beta-glucosaminidase</fullName>
    </alternativeName>
</protein>
<dbReference type="PANTHER" id="PTHR22600">
    <property type="entry name" value="BETA-HEXOSAMINIDASE"/>
    <property type="match status" value="1"/>
</dbReference>
<dbReference type="PANTHER" id="PTHR22600:SF57">
    <property type="entry name" value="BETA-N-ACETYLHEXOSAMINIDASE"/>
    <property type="match status" value="1"/>
</dbReference>
<dbReference type="Pfam" id="PF13290">
    <property type="entry name" value="CHB_HEX_C_1"/>
    <property type="match status" value="1"/>
</dbReference>
<feature type="chain" id="PRO_5046430449" description="beta-N-acetylhexosaminidase" evidence="8">
    <location>
        <begin position="27"/>
        <end position="794"/>
    </location>
</feature>
<organism evidence="12 13">
    <name type="scientific">Lysobacter stagni</name>
    <dbReference type="NCBI Taxonomy" id="3045172"/>
    <lineage>
        <taxon>Bacteria</taxon>
        <taxon>Pseudomonadati</taxon>
        <taxon>Pseudomonadota</taxon>
        <taxon>Gammaproteobacteria</taxon>
        <taxon>Lysobacterales</taxon>
        <taxon>Lysobacteraceae</taxon>
        <taxon>Lysobacter</taxon>
    </lineage>
</organism>
<evidence type="ECO:0000259" key="10">
    <source>
        <dbReference type="Pfam" id="PF02838"/>
    </source>
</evidence>
<evidence type="ECO:0000256" key="6">
    <source>
        <dbReference type="ARBA" id="ARBA00030512"/>
    </source>
</evidence>
<dbReference type="InterPro" id="IPR017853">
    <property type="entry name" value="GH"/>
</dbReference>
<dbReference type="EC" id="3.2.1.52" evidence="3"/>
<evidence type="ECO:0000256" key="8">
    <source>
        <dbReference type="SAM" id="SignalP"/>
    </source>
</evidence>
<dbReference type="InterPro" id="IPR015883">
    <property type="entry name" value="Glyco_hydro_20_cat"/>
</dbReference>
<dbReference type="Gene3D" id="3.20.20.80">
    <property type="entry name" value="Glycosidases"/>
    <property type="match status" value="1"/>
</dbReference>
<evidence type="ECO:0000313" key="13">
    <source>
        <dbReference type="Proteomes" id="UP001321580"/>
    </source>
</evidence>
<accession>A0ABT6XCY9</accession>
<evidence type="ECO:0000256" key="7">
    <source>
        <dbReference type="ARBA" id="ARBA00033000"/>
    </source>
</evidence>
<sequence>MKPQSALHVVAALALACSLASCQRDAAPAGTASQEAAGPTGTQAMSPAQITPVIPLPAKVDTREGHYTLGAQSRIAVVGDDAQALRIAQDFATRLQQARGFTPQVGGAREGAAVVFALDPAIAPAGDEAYVLDITPQGVTVTARAPAGLFYGAVTLWQLATADGGKGEAAIAAQRIEDAPQFAWRGLMLDVARHFRTPDEVKAVIDQMALHKLNTFHWHLTDDQGWRIQINQYPKLTEIGGCRIPAGAAGKDAKGKPKPYCGFYTQDEIRDVVKYAADRFVTVVPEIDLPGHAQAAIAAYPELGVTGQKPPVSPDWGVNTWLFKPDENTLKFLENVLDEVAALFPGKYIHLGGDEAAKDQWEKSPAVQAKLRELGLKDEMQLQSWFMGQLGKYIEGKGKRMLGWDEILEGGPPADATVMSWRGTEGAIEAARAGHDVVLAPAPDLYLDHVQSDGPDETPGRLGVESLEDLYGFKVVPVQLSADQAKQVLGAQGNLWTEHQRTFDRVQRSLFPRAAALAEVTWTPDSRRDWKDFLQRMAPQMARYQATGFHAADSAFAVRFSPQPAEAGQGSLALSNQTGFGTIRFTTDGSTPTATSPEYTHPLTLPLPTTVQANAFADGRPLAATRTFVLDTHSLLARGSHALRSCKQDLMLRMEDDAPADGKDGDRTLLLADVFDPCWIYDEAPLDGIGTLQVRVGQLPHNFQLWKDASKVVTRPAKIEGGALEVRLDNCEGEPVVTLPLKPARKSPGLTTLEATLPTLAGRHDLCFTFASGEYNPMWVVDEVALLPRGPATP</sequence>
<evidence type="ECO:0000313" key="12">
    <source>
        <dbReference type="EMBL" id="MDI9238002.1"/>
    </source>
</evidence>
<dbReference type="InterPro" id="IPR015882">
    <property type="entry name" value="HEX_bac_N"/>
</dbReference>
<dbReference type="Gene3D" id="3.30.379.10">
    <property type="entry name" value="Chitobiase/beta-hexosaminidase domain 2-like"/>
    <property type="match status" value="1"/>
</dbReference>
<feature type="domain" description="Beta-hexosaminidase bacterial type N-terminal" evidence="10">
    <location>
        <begin position="52"/>
        <end position="179"/>
    </location>
</feature>
<comment type="catalytic activity">
    <reaction evidence="1">
        <text>Hydrolysis of terminal non-reducing N-acetyl-D-hexosamine residues in N-acetyl-beta-D-hexosaminides.</text>
        <dbReference type="EC" id="3.2.1.52"/>
    </reaction>
</comment>
<dbReference type="PRINTS" id="PR00738">
    <property type="entry name" value="GLHYDRLASE20"/>
</dbReference>